<name>A0A2N9EUY4_FAGSY</name>
<reference evidence="1" key="1">
    <citation type="submission" date="2018-02" db="EMBL/GenBank/DDBJ databases">
        <authorList>
            <person name="Cohen D.B."/>
            <person name="Kent A.D."/>
        </authorList>
    </citation>
    <scope>NUCLEOTIDE SEQUENCE</scope>
</reference>
<protein>
    <submittedName>
        <fullName evidence="1">Uncharacterized protein</fullName>
    </submittedName>
</protein>
<sequence>MAERSEKIISAKVEPEIEKRVTLTASSKDEDANIVKKKRHEDEYRVISDLTSFDNLRAMYEAEAFMRKKRKSLKKGKENIVYCAEEVFVDAPKVEQSDKVQAVPTAEELETKSVEDLNFFIRVNVLAGTLAWCLALPLGRIQDVGESSVFKRQSHGQCDDTSANTLD</sequence>
<accession>A0A2N9EUY4</accession>
<proteinExistence type="predicted"/>
<organism evidence="1">
    <name type="scientific">Fagus sylvatica</name>
    <name type="common">Beechnut</name>
    <dbReference type="NCBI Taxonomy" id="28930"/>
    <lineage>
        <taxon>Eukaryota</taxon>
        <taxon>Viridiplantae</taxon>
        <taxon>Streptophyta</taxon>
        <taxon>Embryophyta</taxon>
        <taxon>Tracheophyta</taxon>
        <taxon>Spermatophyta</taxon>
        <taxon>Magnoliopsida</taxon>
        <taxon>eudicotyledons</taxon>
        <taxon>Gunneridae</taxon>
        <taxon>Pentapetalae</taxon>
        <taxon>rosids</taxon>
        <taxon>fabids</taxon>
        <taxon>Fagales</taxon>
        <taxon>Fagaceae</taxon>
        <taxon>Fagus</taxon>
    </lineage>
</organism>
<evidence type="ECO:0000313" key="1">
    <source>
        <dbReference type="EMBL" id="SPC82607.1"/>
    </source>
</evidence>
<dbReference type="AlphaFoldDB" id="A0A2N9EUY4"/>
<gene>
    <name evidence="1" type="ORF">FSB_LOCUS10489</name>
</gene>
<dbReference type="EMBL" id="OIVN01000590">
    <property type="protein sequence ID" value="SPC82607.1"/>
    <property type="molecule type" value="Genomic_DNA"/>
</dbReference>